<feature type="compositionally biased region" description="Basic and acidic residues" evidence="1">
    <location>
        <begin position="198"/>
        <end position="218"/>
    </location>
</feature>
<sequence length="218" mass="24685">MTFVVEGGPWTMDHRPFILRKWSLDLRMEQESLSSTPIWARLPNLPTFLWDSDTLSRIGSLIGTLLFMDTTTLKGSRATYARLYIEVEAIKPLSDSVVVEVSPGTRKSFKVEYDWNPSACQFCHSFGHDEALCGKKPKVNDMPVTVSHQGFELFRKPVYETQKAAKEQRLTDTTKASSPRASNSFNEDINSQQQGTGARKEKSNKGDRDHQHQVKMGD</sequence>
<comment type="caution">
    <text evidence="2">The sequence shown here is derived from an EMBL/GenBank/DDBJ whole genome shotgun (WGS) entry which is preliminary data.</text>
</comment>
<evidence type="ECO:0000256" key="1">
    <source>
        <dbReference type="SAM" id="MobiDB-lite"/>
    </source>
</evidence>
<protein>
    <recommendedName>
        <fullName evidence="4">DUF4283 domain-containing protein</fullName>
    </recommendedName>
</protein>
<evidence type="ECO:0008006" key="4">
    <source>
        <dbReference type="Google" id="ProtNLM"/>
    </source>
</evidence>
<evidence type="ECO:0000313" key="2">
    <source>
        <dbReference type="EMBL" id="KAK1312950.1"/>
    </source>
</evidence>
<feature type="compositionally biased region" description="Polar residues" evidence="1">
    <location>
        <begin position="173"/>
        <end position="196"/>
    </location>
</feature>
<feature type="region of interest" description="Disordered" evidence="1">
    <location>
        <begin position="164"/>
        <end position="218"/>
    </location>
</feature>
<dbReference type="AlphaFoldDB" id="A0AAV9EGX1"/>
<organism evidence="2 3">
    <name type="scientific">Acorus calamus</name>
    <name type="common">Sweet flag</name>
    <dbReference type="NCBI Taxonomy" id="4465"/>
    <lineage>
        <taxon>Eukaryota</taxon>
        <taxon>Viridiplantae</taxon>
        <taxon>Streptophyta</taxon>
        <taxon>Embryophyta</taxon>
        <taxon>Tracheophyta</taxon>
        <taxon>Spermatophyta</taxon>
        <taxon>Magnoliopsida</taxon>
        <taxon>Liliopsida</taxon>
        <taxon>Acoraceae</taxon>
        <taxon>Acorus</taxon>
    </lineage>
</organism>
<gene>
    <name evidence="2" type="ORF">QJS10_CPA06g01256</name>
</gene>
<proteinExistence type="predicted"/>
<reference evidence="2" key="2">
    <citation type="submission" date="2023-06" db="EMBL/GenBank/DDBJ databases">
        <authorList>
            <person name="Ma L."/>
            <person name="Liu K.-W."/>
            <person name="Li Z."/>
            <person name="Hsiao Y.-Y."/>
            <person name="Qi Y."/>
            <person name="Fu T."/>
            <person name="Tang G."/>
            <person name="Zhang D."/>
            <person name="Sun W.-H."/>
            <person name="Liu D.-K."/>
            <person name="Li Y."/>
            <person name="Chen G.-Z."/>
            <person name="Liu X.-D."/>
            <person name="Liao X.-Y."/>
            <person name="Jiang Y.-T."/>
            <person name="Yu X."/>
            <person name="Hao Y."/>
            <person name="Huang J."/>
            <person name="Zhao X.-W."/>
            <person name="Ke S."/>
            <person name="Chen Y.-Y."/>
            <person name="Wu W.-L."/>
            <person name="Hsu J.-L."/>
            <person name="Lin Y.-F."/>
            <person name="Huang M.-D."/>
            <person name="Li C.-Y."/>
            <person name="Huang L."/>
            <person name="Wang Z.-W."/>
            <person name="Zhao X."/>
            <person name="Zhong W.-Y."/>
            <person name="Peng D.-H."/>
            <person name="Ahmad S."/>
            <person name="Lan S."/>
            <person name="Zhang J.-S."/>
            <person name="Tsai W.-C."/>
            <person name="Van De Peer Y."/>
            <person name="Liu Z.-J."/>
        </authorList>
    </citation>
    <scope>NUCLEOTIDE SEQUENCE</scope>
    <source>
        <strain evidence="2">CP</strain>
        <tissue evidence="2">Leaves</tissue>
    </source>
</reference>
<evidence type="ECO:0000313" key="3">
    <source>
        <dbReference type="Proteomes" id="UP001180020"/>
    </source>
</evidence>
<keyword evidence="3" id="KW-1185">Reference proteome</keyword>
<dbReference type="PANTHER" id="PTHR31286">
    <property type="entry name" value="GLYCINE-RICH CELL WALL STRUCTURAL PROTEIN 1.8-LIKE"/>
    <property type="match status" value="1"/>
</dbReference>
<dbReference type="Proteomes" id="UP001180020">
    <property type="component" value="Unassembled WGS sequence"/>
</dbReference>
<dbReference type="PANTHER" id="PTHR31286:SF165">
    <property type="entry name" value="DUF4283 DOMAIN-CONTAINING PROTEIN"/>
    <property type="match status" value="1"/>
</dbReference>
<name>A0AAV9EGX1_ACOCL</name>
<dbReference type="InterPro" id="IPR040256">
    <property type="entry name" value="At4g02000-like"/>
</dbReference>
<accession>A0AAV9EGX1</accession>
<dbReference type="EMBL" id="JAUJYO010000006">
    <property type="protein sequence ID" value="KAK1312950.1"/>
    <property type="molecule type" value="Genomic_DNA"/>
</dbReference>
<reference evidence="2" key="1">
    <citation type="journal article" date="2023" name="Nat. Commun.">
        <title>Diploid and tetraploid genomes of Acorus and the evolution of monocots.</title>
        <authorList>
            <person name="Ma L."/>
            <person name="Liu K.W."/>
            <person name="Li Z."/>
            <person name="Hsiao Y.Y."/>
            <person name="Qi Y."/>
            <person name="Fu T."/>
            <person name="Tang G.D."/>
            <person name="Zhang D."/>
            <person name="Sun W.H."/>
            <person name="Liu D.K."/>
            <person name="Li Y."/>
            <person name="Chen G.Z."/>
            <person name="Liu X.D."/>
            <person name="Liao X.Y."/>
            <person name="Jiang Y.T."/>
            <person name="Yu X."/>
            <person name="Hao Y."/>
            <person name="Huang J."/>
            <person name="Zhao X.W."/>
            <person name="Ke S."/>
            <person name="Chen Y.Y."/>
            <person name="Wu W.L."/>
            <person name="Hsu J.L."/>
            <person name="Lin Y.F."/>
            <person name="Huang M.D."/>
            <person name="Li C.Y."/>
            <person name="Huang L."/>
            <person name="Wang Z.W."/>
            <person name="Zhao X."/>
            <person name="Zhong W.Y."/>
            <person name="Peng D.H."/>
            <person name="Ahmad S."/>
            <person name="Lan S."/>
            <person name="Zhang J.S."/>
            <person name="Tsai W.C."/>
            <person name="Van de Peer Y."/>
            <person name="Liu Z.J."/>
        </authorList>
    </citation>
    <scope>NUCLEOTIDE SEQUENCE</scope>
    <source>
        <strain evidence="2">CP</strain>
    </source>
</reference>